<organism evidence="1 2">
    <name type="scientific">Actinocatenispora rupis</name>
    <dbReference type="NCBI Taxonomy" id="519421"/>
    <lineage>
        <taxon>Bacteria</taxon>
        <taxon>Bacillati</taxon>
        <taxon>Actinomycetota</taxon>
        <taxon>Actinomycetes</taxon>
        <taxon>Micromonosporales</taxon>
        <taxon>Micromonosporaceae</taxon>
        <taxon>Actinocatenispora</taxon>
    </lineage>
</organism>
<evidence type="ECO:0000313" key="2">
    <source>
        <dbReference type="Proteomes" id="UP000612808"/>
    </source>
</evidence>
<comment type="caution">
    <text evidence="1">The sequence shown here is derived from an EMBL/GenBank/DDBJ whole genome shotgun (WGS) entry which is preliminary data.</text>
</comment>
<keyword evidence="2" id="KW-1185">Reference proteome</keyword>
<dbReference type="InterPro" id="IPR015943">
    <property type="entry name" value="WD40/YVTN_repeat-like_dom_sf"/>
</dbReference>
<dbReference type="RefSeq" id="WP_203655147.1">
    <property type="nucleotide sequence ID" value="NZ_BAAAZM010000002.1"/>
</dbReference>
<dbReference type="EMBL" id="BOMB01000004">
    <property type="protein sequence ID" value="GID10053.1"/>
    <property type="molecule type" value="Genomic_DNA"/>
</dbReference>
<evidence type="ECO:0000313" key="1">
    <source>
        <dbReference type="EMBL" id="GID10053.1"/>
    </source>
</evidence>
<proteinExistence type="predicted"/>
<accession>A0A8J3J801</accession>
<dbReference type="Proteomes" id="UP000612808">
    <property type="component" value="Unassembled WGS sequence"/>
</dbReference>
<name>A0A8J3J801_9ACTN</name>
<gene>
    <name evidence="1" type="ORF">Aru02nite_09420</name>
</gene>
<dbReference type="SUPFAM" id="SSF82171">
    <property type="entry name" value="DPP6 N-terminal domain-like"/>
    <property type="match status" value="1"/>
</dbReference>
<sequence>MLIAAGAHLTYPHCSGFHGSDRVAVVRYDRDATRIVSVPWRGSGSPEVLHSLAPQAKPFWFDVSPTNRIGYVSGGALHVGDLGGAVTPVWRHDTMTLDDDLTGLSADGRRALVAAHDGPRYAGFEVDVATGTATTLYEVDWWANHLQYCRHDERWIGFSHEGPALDVPDRVWSWHGGRIACVLDQRAVSEDRSRFVAVGHEVWCRHDAAVLAVAYGDSAAGPRGLWLAYPDGRPARLVSPGNRYWHCDVSPDGRYAVADTTGPADAPGRGWRNAAGVSDVLLVDLADGSTRHLARTTAANHPWHPHPVFSPDGSAVLYNHLGRGTVVCPL</sequence>
<dbReference type="AlphaFoldDB" id="A0A8J3J801"/>
<reference evidence="1" key="1">
    <citation type="submission" date="2021-01" db="EMBL/GenBank/DDBJ databases">
        <title>Whole genome shotgun sequence of Actinocatenispora rupis NBRC 107355.</title>
        <authorList>
            <person name="Komaki H."/>
            <person name="Tamura T."/>
        </authorList>
    </citation>
    <scope>NUCLEOTIDE SEQUENCE</scope>
    <source>
        <strain evidence="1">NBRC 107355</strain>
    </source>
</reference>
<dbReference type="Gene3D" id="2.130.10.10">
    <property type="entry name" value="YVTN repeat-like/Quinoprotein amine dehydrogenase"/>
    <property type="match status" value="1"/>
</dbReference>
<protein>
    <submittedName>
        <fullName evidence="1">Uncharacterized protein</fullName>
    </submittedName>
</protein>